<sequence length="804" mass="86523">MPALRLATRRRRSSHAICKHLPFPTLQHTHRIAVTPAKAGIYGIPQRPVTFAPNVTPITFTEVDPDDDPTNPLSSYALAAALGNPAATGLQLTSKLFPPSETPAPPPTRKRCPPGKRRSQGYIPRPPNAFMLFRADFVRQKHVPGSIETNHGSLSKIIGTCWRQLPLEEKRVWEVKAKQEKAAHKAMFPDYRFRPVHNKNKNGAASSASTSSPSSSSANAASADRNDSKRKEKQPTTAEDERRCDEVAQLLLEGKKGEELARAVRNLDRARSLEREREMMEDYDLELEHLGLEMGLGADETEQDERDDFGSASQQESTLHMPVSQHAHAFPMSGNSYASSFMHHGMNNNTNMGMSIPPNMHTPSHLHANAHSLYHRRPSSVPLPNEWQSYMSYSQPYSSGNGSGIALPTVPHLSRAASPVGSIARFTQQQQGLGFQQQQQQGEQFTNPFAPSSSSSATPSTGTGDYEFAPIPGFTPAGASFFPQTQTQLFHPVPVHHHSHSLQNASYVQQQGQPQQPQAQQGGYPLLPFMTQTTPRSSLGLGQRRASSAQGVLMRAWTMPLSMGDFDYTSMGYAANMGGMQVERDPSPLPDVESGLFSDFSFGSSASASGAGSGSGSERSDALNSGPDVHATPPSQSLGLGLGLGLDIAIPPTALARIDTSVNLADYSPTQVPPSSISTSSSEGASPVSAAGGGLPETPATTTAGGSSSSSAMATHDGKESQATAPGRMDSLDMSAYMHFDGDNLYAAPESAYDVAQQQQQQYHHQEYQQGYYAYDVDPVAKNSEHEHEHAGFGAEGGYYAASA</sequence>
<dbReference type="InParanoid" id="A0A409WRL7"/>
<dbReference type="SMART" id="SM00398">
    <property type="entry name" value="HMG"/>
    <property type="match status" value="1"/>
</dbReference>
<evidence type="ECO:0000256" key="2">
    <source>
        <dbReference type="ARBA" id="ARBA00023242"/>
    </source>
</evidence>
<dbReference type="OrthoDB" id="6247875at2759"/>
<proteinExistence type="predicted"/>
<dbReference type="EMBL" id="NHYD01003278">
    <property type="protein sequence ID" value="PPQ81160.1"/>
    <property type="molecule type" value="Genomic_DNA"/>
</dbReference>
<dbReference type="Pfam" id="PF00505">
    <property type="entry name" value="HMG_box"/>
    <property type="match status" value="1"/>
</dbReference>
<accession>A0A409WRL7</accession>
<dbReference type="InterPro" id="IPR036910">
    <property type="entry name" value="HMG_box_dom_sf"/>
</dbReference>
<feature type="region of interest" description="Disordered" evidence="4">
    <location>
        <begin position="191"/>
        <end position="244"/>
    </location>
</feature>
<feature type="compositionally biased region" description="Low complexity" evidence="4">
    <location>
        <begin position="509"/>
        <end position="524"/>
    </location>
</feature>
<feature type="compositionally biased region" description="Low complexity" evidence="4">
    <location>
        <begin position="669"/>
        <end position="687"/>
    </location>
</feature>
<dbReference type="PANTHER" id="PTHR45789:SF2">
    <property type="entry name" value="FI18025P1"/>
    <property type="match status" value="1"/>
</dbReference>
<feature type="region of interest" description="Disordered" evidence="4">
    <location>
        <begin position="669"/>
        <end position="727"/>
    </location>
</feature>
<evidence type="ECO:0000313" key="7">
    <source>
        <dbReference type="Proteomes" id="UP000283269"/>
    </source>
</evidence>
<dbReference type="GO" id="GO:0000978">
    <property type="term" value="F:RNA polymerase II cis-regulatory region sequence-specific DNA binding"/>
    <property type="evidence" value="ECO:0007669"/>
    <property type="project" value="TreeGrafter"/>
</dbReference>
<organism evidence="6 7">
    <name type="scientific">Psilocybe cyanescens</name>
    <dbReference type="NCBI Taxonomy" id="93625"/>
    <lineage>
        <taxon>Eukaryota</taxon>
        <taxon>Fungi</taxon>
        <taxon>Dikarya</taxon>
        <taxon>Basidiomycota</taxon>
        <taxon>Agaricomycotina</taxon>
        <taxon>Agaricomycetes</taxon>
        <taxon>Agaricomycetidae</taxon>
        <taxon>Agaricales</taxon>
        <taxon>Agaricineae</taxon>
        <taxon>Strophariaceae</taxon>
        <taxon>Psilocybe</taxon>
    </lineage>
</organism>
<dbReference type="InterPro" id="IPR009071">
    <property type="entry name" value="HMG_box_dom"/>
</dbReference>
<name>A0A409WRL7_PSICY</name>
<dbReference type="AlphaFoldDB" id="A0A409WRL7"/>
<dbReference type="PANTHER" id="PTHR45789">
    <property type="entry name" value="FI18025P1"/>
    <property type="match status" value="1"/>
</dbReference>
<feature type="compositionally biased region" description="Basic residues" evidence="4">
    <location>
        <begin position="108"/>
        <end position="119"/>
    </location>
</feature>
<dbReference type="GO" id="GO:0000981">
    <property type="term" value="F:DNA-binding transcription factor activity, RNA polymerase II-specific"/>
    <property type="evidence" value="ECO:0007669"/>
    <property type="project" value="TreeGrafter"/>
</dbReference>
<feature type="region of interest" description="Disordered" evidence="4">
    <location>
        <begin position="607"/>
        <end position="636"/>
    </location>
</feature>
<dbReference type="InterPro" id="IPR051356">
    <property type="entry name" value="SOX/SOX-like_TF"/>
</dbReference>
<gene>
    <name evidence="6" type="ORF">CVT25_015187</name>
</gene>
<dbReference type="GO" id="GO:0005634">
    <property type="term" value="C:nucleus"/>
    <property type="evidence" value="ECO:0007669"/>
    <property type="project" value="UniProtKB-UniRule"/>
</dbReference>
<feature type="DNA-binding region" description="HMG box" evidence="3">
    <location>
        <begin position="123"/>
        <end position="192"/>
    </location>
</feature>
<feature type="compositionally biased region" description="Basic and acidic residues" evidence="4">
    <location>
        <begin position="224"/>
        <end position="244"/>
    </location>
</feature>
<dbReference type="CDD" id="cd01389">
    <property type="entry name" value="HMG-box_ROX1-like"/>
    <property type="match status" value="1"/>
</dbReference>
<keyword evidence="7" id="KW-1185">Reference proteome</keyword>
<feature type="region of interest" description="Disordered" evidence="4">
    <location>
        <begin position="429"/>
        <end position="470"/>
    </location>
</feature>
<feature type="compositionally biased region" description="Low complexity" evidence="4">
    <location>
        <begin position="204"/>
        <end position="223"/>
    </location>
</feature>
<evidence type="ECO:0000256" key="4">
    <source>
        <dbReference type="SAM" id="MobiDB-lite"/>
    </source>
</evidence>
<feature type="domain" description="HMG box" evidence="5">
    <location>
        <begin position="123"/>
        <end position="192"/>
    </location>
</feature>
<evidence type="ECO:0000256" key="3">
    <source>
        <dbReference type="PROSITE-ProRule" id="PRU00267"/>
    </source>
</evidence>
<feature type="region of interest" description="Disordered" evidence="4">
    <location>
        <begin position="96"/>
        <end position="125"/>
    </location>
</feature>
<evidence type="ECO:0000313" key="6">
    <source>
        <dbReference type="EMBL" id="PPQ81160.1"/>
    </source>
</evidence>
<dbReference type="SUPFAM" id="SSF47095">
    <property type="entry name" value="HMG-box"/>
    <property type="match status" value="1"/>
</dbReference>
<keyword evidence="2 3" id="KW-0539">Nucleus</keyword>
<dbReference type="Gene3D" id="1.10.30.10">
    <property type="entry name" value="High mobility group box domain"/>
    <property type="match status" value="1"/>
</dbReference>
<dbReference type="Proteomes" id="UP000283269">
    <property type="component" value="Unassembled WGS sequence"/>
</dbReference>
<feature type="region of interest" description="Disordered" evidence="4">
    <location>
        <begin position="500"/>
        <end position="524"/>
    </location>
</feature>
<evidence type="ECO:0000259" key="5">
    <source>
        <dbReference type="PROSITE" id="PS50118"/>
    </source>
</evidence>
<dbReference type="STRING" id="93625.A0A409WRL7"/>
<comment type="caution">
    <text evidence="6">The sequence shown here is derived from an EMBL/GenBank/DDBJ whole genome shotgun (WGS) entry which is preliminary data.</text>
</comment>
<keyword evidence="1 3" id="KW-0238">DNA-binding</keyword>
<reference evidence="6 7" key="1">
    <citation type="journal article" date="2018" name="Evol. Lett.">
        <title>Horizontal gene cluster transfer increased hallucinogenic mushroom diversity.</title>
        <authorList>
            <person name="Reynolds H.T."/>
            <person name="Vijayakumar V."/>
            <person name="Gluck-Thaler E."/>
            <person name="Korotkin H.B."/>
            <person name="Matheny P.B."/>
            <person name="Slot J.C."/>
        </authorList>
    </citation>
    <scope>NUCLEOTIDE SEQUENCE [LARGE SCALE GENOMIC DNA]</scope>
    <source>
        <strain evidence="6 7">2631</strain>
    </source>
</reference>
<protein>
    <recommendedName>
        <fullName evidence="5">HMG box domain-containing protein</fullName>
    </recommendedName>
</protein>
<dbReference type="PROSITE" id="PS50118">
    <property type="entry name" value="HMG_BOX_2"/>
    <property type="match status" value="1"/>
</dbReference>
<feature type="compositionally biased region" description="Low complexity" evidence="4">
    <location>
        <begin position="696"/>
        <end position="715"/>
    </location>
</feature>
<feature type="compositionally biased region" description="Low complexity" evidence="4">
    <location>
        <begin position="429"/>
        <end position="464"/>
    </location>
</feature>
<evidence type="ECO:0000256" key="1">
    <source>
        <dbReference type="ARBA" id="ARBA00023125"/>
    </source>
</evidence>